<dbReference type="InterPro" id="IPR029045">
    <property type="entry name" value="ClpP/crotonase-like_dom_sf"/>
</dbReference>
<dbReference type="Gene3D" id="3.90.226.10">
    <property type="entry name" value="2-enoyl-CoA Hydratase, Chain A, domain 1"/>
    <property type="match status" value="1"/>
</dbReference>
<dbReference type="GO" id="GO:0030288">
    <property type="term" value="C:outer membrane-bounded periplasmic space"/>
    <property type="evidence" value="ECO:0007669"/>
    <property type="project" value="TreeGrafter"/>
</dbReference>
<dbReference type="EMBL" id="VFJE01000053">
    <property type="protein sequence ID" value="TPD69925.1"/>
    <property type="molecule type" value="Genomic_DNA"/>
</dbReference>
<dbReference type="GO" id="GO:0004175">
    <property type="term" value="F:endopeptidase activity"/>
    <property type="evidence" value="ECO:0007669"/>
    <property type="project" value="TreeGrafter"/>
</dbReference>
<dbReference type="GO" id="GO:0007165">
    <property type="term" value="P:signal transduction"/>
    <property type="evidence" value="ECO:0007669"/>
    <property type="project" value="TreeGrafter"/>
</dbReference>
<dbReference type="InterPro" id="IPR005151">
    <property type="entry name" value="Tail-specific_protease"/>
</dbReference>
<accession>A0A501QCK2</accession>
<reference evidence="3 4" key="1">
    <citation type="submission" date="2019-06" db="EMBL/GenBank/DDBJ databases">
        <title>Flavobacterium sp. MaA-Y11 from geoumgang.</title>
        <authorList>
            <person name="Jeong S."/>
        </authorList>
    </citation>
    <scope>NUCLEOTIDE SEQUENCE [LARGE SCALE GENOMIC DNA]</scope>
    <source>
        <strain evidence="3 4">MaA-Y11</strain>
    </source>
</reference>
<dbReference type="OrthoDB" id="6397760at2"/>
<dbReference type="Proteomes" id="UP000319175">
    <property type="component" value="Unassembled WGS sequence"/>
</dbReference>
<dbReference type="GO" id="GO:0008236">
    <property type="term" value="F:serine-type peptidase activity"/>
    <property type="evidence" value="ECO:0007669"/>
    <property type="project" value="InterPro"/>
</dbReference>
<dbReference type="GO" id="GO:0006508">
    <property type="term" value="P:proteolysis"/>
    <property type="evidence" value="ECO:0007669"/>
    <property type="project" value="InterPro"/>
</dbReference>
<keyword evidence="4" id="KW-1185">Reference proteome</keyword>
<reference evidence="3 4" key="2">
    <citation type="submission" date="2019-06" db="EMBL/GenBank/DDBJ databases">
        <authorList>
            <person name="Seo Y."/>
        </authorList>
    </citation>
    <scope>NUCLEOTIDE SEQUENCE [LARGE SCALE GENOMIC DNA]</scope>
    <source>
        <strain evidence="3 4">MaA-Y11</strain>
    </source>
</reference>
<comment type="caution">
    <text evidence="3">The sequence shown here is derived from an EMBL/GenBank/DDBJ whole genome shotgun (WGS) entry which is preliminary data.</text>
</comment>
<dbReference type="SUPFAM" id="SSF52096">
    <property type="entry name" value="ClpP/crotonase"/>
    <property type="match status" value="1"/>
</dbReference>
<dbReference type="AlphaFoldDB" id="A0A501QCK2"/>
<feature type="chain" id="PRO_5021384057" description="Tail specific protease domain-containing protein" evidence="1">
    <location>
        <begin position="22"/>
        <end position="468"/>
    </location>
</feature>
<dbReference type="RefSeq" id="WP_140000531.1">
    <property type="nucleotide sequence ID" value="NZ_VFJE01000053.1"/>
</dbReference>
<dbReference type="PANTHER" id="PTHR32060">
    <property type="entry name" value="TAIL-SPECIFIC PROTEASE"/>
    <property type="match status" value="1"/>
</dbReference>
<evidence type="ECO:0000256" key="1">
    <source>
        <dbReference type="SAM" id="SignalP"/>
    </source>
</evidence>
<gene>
    <name evidence="3" type="ORF">FJA49_08440</name>
</gene>
<evidence type="ECO:0000313" key="4">
    <source>
        <dbReference type="Proteomes" id="UP000319175"/>
    </source>
</evidence>
<sequence>MIRFLLTIAFLTILQCQQVFAQDEQLSKKQMIYDIDCLVEKINYSHPNPYYYRNKEEWTHYLDSLKKELPENLSPFGFWRQIDKILVFMNDAHTRSYPTQFYKKYVKEGGLFFPFSIENKKGSYGVKKNYSDQTAIDSISRIVAVNGIPIEKVVQTLKLQSSKELDFLDEKYVTASFPYYLWRVYDWTAPYAIDFLDKNGKTDRMEVQGVLSTALAEKKSEAKEETCMFTILNDSTALLTIKDFDSEKRSYFKKFYKTSFKKIEKLKIKNIIIDVRNHDGGDARYGEDLGRYFADKPFRTSSKTLWKVTPEFKKNFSAMYIPKIMRWAKFTYGINKHTKAIWSTKDNELAVVEHKLIKPKKSSLKHKRNVFVLIDNYTFSAGSMFAAMVKDYQLGTLVGQPTANLSSFYADPMMWYALPYSKFTFQVSTSLDVRPSGIIDTESILPDIEIEDNEDALQKTMELIQQKR</sequence>
<evidence type="ECO:0000259" key="2">
    <source>
        <dbReference type="Pfam" id="PF03572"/>
    </source>
</evidence>
<proteinExistence type="predicted"/>
<evidence type="ECO:0000313" key="3">
    <source>
        <dbReference type="EMBL" id="TPD69925.1"/>
    </source>
</evidence>
<keyword evidence="1" id="KW-0732">Signal</keyword>
<organism evidence="3 4">
    <name type="scientific">Flavobacterium microcysteis</name>
    <dbReference type="NCBI Taxonomy" id="2596891"/>
    <lineage>
        <taxon>Bacteria</taxon>
        <taxon>Pseudomonadati</taxon>
        <taxon>Bacteroidota</taxon>
        <taxon>Flavobacteriia</taxon>
        <taxon>Flavobacteriales</taxon>
        <taxon>Flavobacteriaceae</taxon>
        <taxon>Flavobacterium</taxon>
    </lineage>
</organism>
<dbReference type="PANTHER" id="PTHR32060:SF30">
    <property type="entry name" value="CARBOXY-TERMINAL PROCESSING PROTEASE CTPA"/>
    <property type="match status" value="1"/>
</dbReference>
<dbReference type="Pfam" id="PF03572">
    <property type="entry name" value="Peptidase_S41"/>
    <property type="match status" value="1"/>
</dbReference>
<feature type="signal peptide" evidence="1">
    <location>
        <begin position="1"/>
        <end position="21"/>
    </location>
</feature>
<protein>
    <recommendedName>
        <fullName evidence="2">Tail specific protease domain-containing protein</fullName>
    </recommendedName>
</protein>
<name>A0A501QCK2_9FLAO</name>
<feature type="domain" description="Tail specific protease" evidence="2">
    <location>
        <begin position="236"/>
        <end position="450"/>
    </location>
</feature>